<feature type="non-terminal residue" evidence="4">
    <location>
        <position position="1"/>
    </location>
</feature>
<organism evidence="4 5">
    <name type="scientific">Eragrostis curvula</name>
    <name type="common">weeping love grass</name>
    <dbReference type="NCBI Taxonomy" id="38414"/>
    <lineage>
        <taxon>Eukaryota</taxon>
        <taxon>Viridiplantae</taxon>
        <taxon>Streptophyta</taxon>
        <taxon>Embryophyta</taxon>
        <taxon>Tracheophyta</taxon>
        <taxon>Spermatophyta</taxon>
        <taxon>Magnoliopsida</taxon>
        <taxon>Liliopsida</taxon>
        <taxon>Poales</taxon>
        <taxon>Poaceae</taxon>
        <taxon>PACMAD clade</taxon>
        <taxon>Chloridoideae</taxon>
        <taxon>Eragrostideae</taxon>
        <taxon>Eragrostidinae</taxon>
        <taxon>Eragrostis</taxon>
    </lineage>
</organism>
<feature type="transmembrane region" description="Helical" evidence="2">
    <location>
        <begin position="168"/>
        <end position="189"/>
    </location>
</feature>
<dbReference type="InterPro" id="IPR008906">
    <property type="entry name" value="HATC_C_dom"/>
</dbReference>
<accession>A0A5J9WTV1</accession>
<evidence type="ECO:0000259" key="3">
    <source>
        <dbReference type="Pfam" id="PF05699"/>
    </source>
</evidence>
<feature type="compositionally biased region" description="Pro residues" evidence="1">
    <location>
        <begin position="85"/>
        <end position="100"/>
    </location>
</feature>
<feature type="domain" description="HAT C-terminal dimerisation" evidence="3">
    <location>
        <begin position="164"/>
        <end position="223"/>
    </location>
</feature>
<protein>
    <recommendedName>
        <fullName evidence="3">HAT C-terminal dimerisation domain-containing protein</fullName>
    </recommendedName>
</protein>
<feature type="region of interest" description="Disordered" evidence="1">
    <location>
        <begin position="1"/>
        <end position="117"/>
    </location>
</feature>
<dbReference type="Gene3D" id="3.20.20.80">
    <property type="entry name" value="Glycosidases"/>
    <property type="match status" value="1"/>
</dbReference>
<dbReference type="InterPro" id="IPR055298">
    <property type="entry name" value="AtLOH3-like"/>
</dbReference>
<dbReference type="OrthoDB" id="1932923at2759"/>
<keyword evidence="5" id="KW-1185">Reference proteome</keyword>
<dbReference type="AlphaFoldDB" id="A0A5J9WTV1"/>
<evidence type="ECO:0000313" key="4">
    <source>
        <dbReference type="EMBL" id="TVU51327.1"/>
    </source>
</evidence>
<dbReference type="PANTHER" id="PTHR11697:SF230">
    <property type="entry name" value="ZINC FINGER, MYM DOMAIN CONTAINING 1"/>
    <property type="match status" value="1"/>
</dbReference>
<evidence type="ECO:0000313" key="5">
    <source>
        <dbReference type="Proteomes" id="UP000324897"/>
    </source>
</evidence>
<dbReference type="Gramene" id="TVU51327">
    <property type="protein sequence ID" value="TVU51327"/>
    <property type="gene ID" value="EJB05_02745"/>
</dbReference>
<dbReference type="Pfam" id="PF05699">
    <property type="entry name" value="Dimer_Tnp_hAT"/>
    <property type="match status" value="1"/>
</dbReference>
<gene>
    <name evidence="4" type="ORF">EJB05_02745</name>
</gene>
<sequence length="317" mass="35608">MKKQKKDGDVASLWRKVAAKTDSSSSPSVPSPEAVAHDSVPSTNVSRISGDIVPSIRLTNASRASGDNVILEEEEGQANEGSGSPPVPPVIPPQPPPPVYDPDRLLQDPGERKPIESYPVNDQDEIRRAYILKGPIQQCAQEYEKRHIGMNNLVDLSMKMVETNRHTVYDLVYLLLKLVLILPVATASVERSFSAMNFIKNRLRNRMRDTLLDDCLVTFIERDIFLNVLEDDIIDTFMSITRRRPDRAACVGSELKAWLLWLKSDDIGFYAWRLDFARGHVHTPPIEVAKVYVDGTEPSLAIARGDMEQHEPEQLEL</sequence>
<reference evidence="4 5" key="1">
    <citation type="journal article" date="2019" name="Sci. Rep.">
        <title>A high-quality genome of Eragrostis curvula grass provides insights into Poaceae evolution and supports new strategies to enhance forage quality.</title>
        <authorList>
            <person name="Carballo J."/>
            <person name="Santos B.A.C.M."/>
            <person name="Zappacosta D."/>
            <person name="Garbus I."/>
            <person name="Selva J.P."/>
            <person name="Gallo C.A."/>
            <person name="Diaz A."/>
            <person name="Albertini E."/>
            <person name="Caccamo M."/>
            <person name="Echenique V."/>
        </authorList>
    </citation>
    <scope>NUCLEOTIDE SEQUENCE [LARGE SCALE GENOMIC DNA]</scope>
    <source>
        <strain evidence="5">cv. Victoria</strain>
        <tissue evidence="4">Leaf</tissue>
    </source>
</reference>
<comment type="caution">
    <text evidence="4">The sequence shown here is derived from an EMBL/GenBank/DDBJ whole genome shotgun (WGS) entry which is preliminary data.</text>
</comment>
<keyword evidence="2" id="KW-1133">Transmembrane helix</keyword>
<keyword evidence="2" id="KW-0472">Membrane</keyword>
<evidence type="ECO:0000256" key="2">
    <source>
        <dbReference type="SAM" id="Phobius"/>
    </source>
</evidence>
<evidence type="ECO:0000256" key="1">
    <source>
        <dbReference type="SAM" id="MobiDB-lite"/>
    </source>
</evidence>
<dbReference type="PANTHER" id="PTHR11697">
    <property type="entry name" value="GENERAL TRANSCRIPTION FACTOR 2-RELATED ZINC FINGER PROTEIN"/>
    <property type="match status" value="1"/>
</dbReference>
<dbReference type="GO" id="GO:0046983">
    <property type="term" value="F:protein dimerization activity"/>
    <property type="evidence" value="ECO:0007669"/>
    <property type="project" value="InterPro"/>
</dbReference>
<keyword evidence="2" id="KW-0812">Transmembrane</keyword>
<dbReference type="Proteomes" id="UP000324897">
    <property type="component" value="Chromosome 6"/>
</dbReference>
<feature type="compositionally biased region" description="Low complexity" evidence="1">
    <location>
        <begin position="23"/>
        <end position="32"/>
    </location>
</feature>
<dbReference type="EMBL" id="RWGY01000002">
    <property type="protein sequence ID" value="TVU51327.1"/>
    <property type="molecule type" value="Genomic_DNA"/>
</dbReference>
<proteinExistence type="predicted"/>
<name>A0A5J9WTV1_9POAL</name>
<feature type="compositionally biased region" description="Basic and acidic residues" evidence="1">
    <location>
        <begin position="101"/>
        <end position="115"/>
    </location>
</feature>